<dbReference type="EMBL" id="HACA01012699">
    <property type="protein sequence ID" value="CDW30060.1"/>
    <property type="molecule type" value="Transcribed_RNA"/>
</dbReference>
<proteinExistence type="predicted"/>
<accession>A0A0K2TW52</accession>
<evidence type="ECO:0000313" key="1">
    <source>
        <dbReference type="EMBL" id="CDW30060.1"/>
    </source>
</evidence>
<reference evidence="1" key="1">
    <citation type="submission" date="2014-05" db="EMBL/GenBank/DDBJ databases">
        <authorList>
            <person name="Chronopoulou M."/>
        </authorList>
    </citation>
    <scope>NUCLEOTIDE SEQUENCE</scope>
    <source>
        <tissue evidence="1">Whole organism</tissue>
    </source>
</reference>
<organism evidence="1">
    <name type="scientific">Lepeophtheirus salmonis</name>
    <name type="common">Salmon louse</name>
    <name type="synonym">Caligus salmonis</name>
    <dbReference type="NCBI Taxonomy" id="72036"/>
    <lineage>
        <taxon>Eukaryota</taxon>
        <taxon>Metazoa</taxon>
        <taxon>Ecdysozoa</taxon>
        <taxon>Arthropoda</taxon>
        <taxon>Crustacea</taxon>
        <taxon>Multicrustacea</taxon>
        <taxon>Hexanauplia</taxon>
        <taxon>Copepoda</taxon>
        <taxon>Siphonostomatoida</taxon>
        <taxon>Caligidae</taxon>
        <taxon>Lepeophtheirus</taxon>
    </lineage>
</organism>
<protein>
    <submittedName>
        <fullName evidence="1">Uncharacterized protein</fullName>
    </submittedName>
</protein>
<feature type="non-terminal residue" evidence="1">
    <location>
        <position position="1"/>
    </location>
</feature>
<dbReference type="AlphaFoldDB" id="A0A0K2TW52"/>
<sequence length="61" mass="7310">YEECHWYGFVEIIKVIIRKFSSGFQISPRYIRREPHSFIPEGIHCPVRSRSPKSFTIKNLK</sequence>
<name>A0A0K2TW52_LEPSM</name>